<keyword evidence="2" id="KW-0472">Membrane</keyword>
<feature type="transmembrane region" description="Helical" evidence="2">
    <location>
        <begin position="405"/>
        <end position="426"/>
    </location>
</feature>
<feature type="compositionally biased region" description="Basic and acidic residues" evidence="1">
    <location>
        <begin position="456"/>
        <end position="471"/>
    </location>
</feature>
<protein>
    <submittedName>
        <fullName evidence="4">CHASE2 domain-containing protein</fullName>
    </submittedName>
</protein>
<evidence type="ECO:0000259" key="3">
    <source>
        <dbReference type="SMART" id="SM01080"/>
    </source>
</evidence>
<feature type="region of interest" description="Disordered" evidence="1">
    <location>
        <begin position="456"/>
        <end position="483"/>
    </location>
</feature>
<reference evidence="4 5" key="1">
    <citation type="submission" date="2020-02" db="EMBL/GenBank/DDBJ databases">
        <title>Complete genome sequence of Pseudomonas multiresinivorans ORNL1.</title>
        <authorList>
            <person name="Podar M."/>
        </authorList>
    </citation>
    <scope>NUCLEOTIDE SEQUENCE [LARGE SCALE GENOMIC DNA]</scope>
    <source>
        <strain evidence="5">populi</strain>
    </source>
</reference>
<keyword evidence="5" id="KW-1185">Reference proteome</keyword>
<dbReference type="RefSeq" id="WP_169935096.1">
    <property type="nucleotide sequence ID" value="NZ_CP048833.1"/>
</dbReference>
<dbReference type="SMART" id="SM01080">
    <property type="entry name" value="CHASE2"/>
    <property type="match status" value="1"/>
</dbReference>
<dbReference type="Proteomes" id="UP000502549">
    <property type="component" value="Chromosome"/>
</dbReference>
<organism evidence="4 5">
    <name type="scientific">Pseudomonas multiresinivorans</name>
    <dbReference type="NCBI Taxonomy" id="95301"/>
    <lineage>
        <taxon>Bacteria</taxon>
        <taxon>Pseudomonadati</taxon>
        <taxon>Pseudomonadota</taxon>
        <taxon>Gammaproteobacteria</taxon>
        <taxon>Pseudomonadales</taxon>
        <taxon>Pseudomonadaceae</taxon>
        <taxon>Pseudomonas</taxon>
    </lineage>
</organism>
<evidence type="ECO:0000256" key="2">
    <source>
        <dbReference type="SAM" id="Phobius"/>
    </source>
</evidence>
<accession>A0A7Z3BHM4</accession>
<dbReference type="AlphaFoldDB" id="A0A7Z3BHM4"/>
<feature type="transmembrane region" description="Helical" evidence="2">
    <location>
        <begin position="358"/>
        <end position="376"/>
    </location>
</feature>
<sequence length="483" mass="53197">MPSIFPKEWLSPRLFMAWLMRWAMYVLLGYWALQSDPFGFSAATDKALATQISRLVSYLFPEPVAAVTVVAIDYPSIDGLHNGGRGWMTANDWPLTYADHRRILRDLSAPRGEPAPAAIFYDIFFERPRVISGDLEPLGRQLQRLRNDPGMPRVFLAGGGSFVPMSTAAFAALQHPALAVSAWDGMGDFYPLHASLGTAAAPQASAATALYRTLCTAAGKDCRWADEEGLDNLAVQWRVRTDSACDGFWRNLGRDLWSGVGRVVGFATEDTAFEAACMPIHQVRLSELYGEHPASLRPPGLAPGEPYAVLVGVVMPSLRDYVPSPLYGQVAGVYLHANALENLLRKDEDYLRERNLKWWSVAAVALTIALCMLGGIRRHARRPLGWLFPEVDEHAALHRRLLTTLLFGLVFSSIVLLLYGLFQWFGHATPEGWLSLIGLMPFLREVVLAGEKKYSESEKVSNEARDCDDRPAAGGIEPGVGAG</sequence>
<evidence type="ECO:0000313" key="4">
    <source>
        <dbReference type="EMBL" id="QJP06577.1"/>
    </source>
</evidence>
<evidence type="ECO:0000256" key="1">
    <source>
        <dbReference type="SAM" id="MobiDB-lite"/>
    </source>
</evidence>
<dbReference type="InterPro" id="IPR007890">
    <property type="entry name" value="CHASE2"/>
</dbReference>
<feature type="domain" description="CHASE2" evidence="3">
    <location>
        <begin position="41"/>
        <end position="374"/>
    </location>
</feature>
<dbReference type="EMBL" id="CP048833">
    <property type="protein sequence ID" value="QJP06577.1"/>
    <property type="molecule type" value="Genomic_DNA"/>
</dbReference>
<keyword evidence="2" id="KW-1133">Transmembrane helix</keyword>
<dbReference type="KEGG" id="pmui:G4G71_01305"/>
<dbReference type="Pfam" id="PF05226">
    <property type="entry name" value="CHASE2"/>
    <property type="match status" value="1"/>
</dbReference>
<evidence type="ECO:0000313" key="5">
    <source>
        <dbReference type="Proteomes" id="UP000502549"/>
    </source>
</evidence>
<name>A0A7Z3BHM4_9PSED</name>
<keyword evidence="2" id="KW-0812">Transmembrane</keyword>
<gene>
    <name evidence="4" type="ORF">G4G71_01305</name>
</gene>
<proteinExistence type="predicted"/>